<evidence type="ECO:0000313" key="2">
    <source>
        <dbReference type="EMBL" id="GGB96100.1"/>
    </source>
</evidence>
<evidence type="ECO:0000313" key="3">
    <source>
        <dbReference type="Proteomes" id="UP000622638"/>
    </source>
</evidence>
<name>A0ABQ1KCX7_9BURK</name>
<dbReference type="Gene3D" id="1.10.3920.10">
    <property type="entry name" value="PA2201 C-terminal domain-like"/>
    <property type="match status" value="1"/>
</dbReference>
<evidence type="ECO:0000259" key="1">
    <source>
        <dbReference type="Pfam" id="PF08929"/>
    </source>
</evidence>
<dbReference type="Pfam" id="PF08929">
    <property type="entry name" value="PoNi_C"/>
    <property type="match status" value="1"/>
</dbReference>
<protein>
    <recommendedName>
        <fullName evidence="1">PoNi C-terminal domain-containing protein</fullName>
    </recommendedName>
</protein>
<dbReference type="SUPFAM" id="SSF140731">
    <property type="entry name" value="PA2201 C-terminal domain-like"/>
    <property type="match status" value="1"/>
</dbReference>
<keyword evidence="3" id="KW-1185">Reference proteome</keyword>
<accession>A0ABQ1KCX7</accession>
<proteinExistence type="predicted"/>
<dbReference type="InterPro" id="IPR015025">
    <property type="entry name" value="PoNi_C"/>
</dbReference>
<dbReference type="RefSeq" id="WP_188915946.1">
    <property type="nucleotide sequence ID" value="NZ_BMKG01000006.1"/>
</dbReference>
<dbReference type="Proteomes" id="UP000622638">
    <property type="component" value="Unassembled WGS sequence"/>
</dbReference>
<dbReference type="InterPro" id="IPR028983">
    <property type="entry name" value="PA2201-like_C"/>
</dbReference>
<reference evidence="3" key="1">
    <citation type="journal article" date="2019" name="Int. J. Syst. Evol. Microbiol.">
        <title>The Global Catalogue of Microorganisms (GCM) 10K type strain sequencing project: providing services to taxonomists for standard genome sequencing and annotation.</title>
        <authorList>
            <consortium name="The Broad Institute Genomics Platform"/>
            <consortium name="The Broad Institute Genome Sequencing Center for Infectious Disease"/>
            <person name="Wu L."/>
            <person name="Ma J."/>
        </authorList>
    </citation>
    <scope>NUCLEOTIDE SEQUENCE [LARGE SCALE GENOMIC DNA]</scope>
    <source>
        <strain evidence="3">CGMCC 1.15931</strain>
    </source>
</reference>
<organism evidence="2 3">
    <name type="scientific">Pseudoduganella buxea</name>
    <dbReference type="NCBI Taxonomy" id="1949069"/>
    <lineage>
        <taxon>Bacteria</taxon>
        <taxon>Pseudomonadati</taxon>
        <taxon>Pseudomonadota</taxon>
        <taxon>Betaproteobacteria</taxon>
        <taxon>Burkholderiales</taxon>
        <taxon>Oxalobacteraceae</taxon>
        <taxon>Telluria group</taxon>
        <taxon>Pseudoduganella</taxon>
    </lineage>
</organism>
<sequence length="335" mass="38621">MKKLTLDEFSSLKREKLLEYSVYENNFDEMIVGFDIVRKTQMLPQYQDKPENFHKLAIPSQQRAYDSLIFLINCFSGGHSISDLAALYPSILQYWSFYTDAWKKTQELDSDEKTAVAAIPLLDTAFSRANQIVCLSILLGRSGLLRQAADVVDFNNPVRDGMLERLLSAFMPDRAPAPDECTRHLPYFKTLKIFSSPNENRSSLMKEYLEDWYEASRREVYYNSHKRGDVFTGYWSWEAAAITYILDIDDASYRDAMFYPVDLVDYARGINAPKSSRDLADSVELREKSGRPCPKAGRWETLDIPPQQREFKYGEILQASDAAYGITVWRYLDAT</sequence>
<comment type="caution">
    <text evidence="2">The sequence shown here is derived from an EMBL/GenBank/DDBJ whole genome shotgun (WGS) entry which is preliminary data.</text>
</comment>
<dbReference type="EMBL" id="BMKG01000006">
    <property type="protein sequence ID" value="GGB96100.1"/>
    <property type="molecule type" value="Genomic_DNA"/>
</dbReference>
<feature type="domain" description="PoNi C-terminal" evidence="1">
    <location>
        <begin position="159"/>
        <end position="263"/>
    </location>
</feature>
<gene>
    <name evidence="2" type="ORF">GCM10011572_17600</name>
</gene>